<dbReference type="PROSITE" id="PS51257">
    <property type="entry name" value="PROKAR_LIPOPROTEIN"/>
    <property type="match status" value="1"/>
</dbReference>
<feature type="domain" description="ABC3 transporter permease C-terminal" evidence="7">
    <location>
        <begin position="696"/>
        <end position="804"/>
    </location>
</feature>
<feature type="domain" description="ABC3 transporter permease C-terminal" evidence="7">
    <location>
        <begin position="297"/>
        <end position="403"/>
    </location>
</feature>
<dbReference type="PANTHER" id="PTHR30572">
    <property type="entry name" value="MEMBRANE COMPONENT OF TRANSPORTER-RELATED"/>
    <property type="match status" value="1"/>
</dbReference>
<evidence type="ECO:0000256" key="4">
    <source>
        <dbReference type="ARBA" id="ARBA00022989"/>
    </source>
</evidence>
<dbReference type="InterPro" id="IPR003838">
    <property type="entry name" value="ABC3_permease_C"/>
</dbReference>
<evidence type="ECO:0000313" key="9">
    <source>
        <dbReference type="EMBL" id="MDO1447371.1"/>
    </source>
</evidence>
<feature type="domain" description="MacB-like periplasmic core" evidence="8">
    <location>
        <begin position="20"/>
        <end position="247"/>
    </location>
</feature>
<dbReference type="InterPro" id="IPR050250">
    <property type="entry name" value="Macrolide_Exporter_MacB"/>
</dbReference>
<dbReference type="InterPro" id="IPR025857">
    <property type="entry name" value="MacB_PCD"/>
</dbReference>
<keyword evidence="10" id="KW-1185">Reference proteome</keyword>
<gene>
    <name evidence="9" type="ORF">Q0590_13970</name>
</gene>
<dbReference type="Pfam" id="PF02687">
    <property type="entry name" value="FtsX"/>
    <property type="match status" value="2"/>
</dbReference>
<keyword evidence="3 6" id="KW-0812">Transmembrane</keyword>
<feature type="transmembrane region" description="Helical" evidence="6">
    <location>
        <begin position="435"/>
        <end position="455"/>
    </location>
</feature>
<dbReference type="Pfam" id="PF12704">
    <property type="entry name" value="MacB_PCD"/>
    <property type="match status" value="1"/>
</dbReference>
<proteinExistence type="predicted"/>
<evidence type="ECO:0000256" key="5">
    <source>
        <dbReference type="ARBA" id="ARBA00023136"/>
    </source>
</evidence>
<feature type="transmembrane region" description="Helical" evidence="6">
    <location>
        <begin position="291"/>
        <end position="317"/>
    </location>
</feature>
<feature type="transmembrane region" description="Helical" evidence="6">
    <location>
        <begin position="21"/>
        <end position="41"/>
    </location>
</feature>
<comment type="subcellular location">
    <subcellularLocation>
        <location evidence="1">Cell membrane</location>
        <topology evidence="1">Multi-pass membrane protein</topology>
    </subcellularLocation>
</comment>
<evidence type="ECO:0000313" key="10">
    <source>
        <dbReference type="Proteomes" id="UP001168528"/>
    </source>
</evidence>
<evidence type="ECO:0000256" key="3">
    <source>
        <dbReference type="ARBA" id="ARBA00022692"/>
    </source>
</evidence>
<evidence type="ECO:0000259" key="8">
    <source>
        <dbReference type="Pfam" id="PF12704"/>
    </source>
</evidence>
<evidence type="ECO:0000256" key="2">
    <source>
        <dbReference type="ARBA" id="ARBA00022475"/>
    </source>
</evidence>
<dbReference type="Proteomes" id="UP001168528">
    <property type="component" value="Unassembled WGS sequence"/>
</dbReference>
<feature type="transmembrane region" description="Helical" evidence="6">
    <location>
        <begin position="387"/>
        <end position="409"/>
    </location>
</feature>
<dbReference type="PANTHER" id="PTHR30572:SF18">
    <property type="entry name" value="ABC-TYPE MACROLIDE FAMILY EXPORT SYSTEM PERMEASE COMPONENT 2"/>
    <property type="match status" value="1"/>
</dbReference>
<feature type="transmembrane region" description="Helical" evidence="6">
    <location>
        <begin position="338"/>
        <end position="367"/>
    </location>
</feature>
<organism evidence="9 10">
    <name type="scientific">Rhodocytophaga aerolata</name>
    <dbReference type="NCBI Taxonomy" id="455078"/>
    <lineage>
        <taxon>Bacteria</taxon>
        <taxon>Pseudomonadati</taxon>
        <taxon>Bacteroidota</taxon>
        <taxon>Cytophagia</taxon>
        <taxon>Cytophagales</taxon>
        <taxon>Rhodocytophagaceae</taxon>
        <taxon>Rhodocytophaga</taxon>
    </lineage>
</organism>
<keyword evidence="5 6" id="KW-0472">Membrane</keyword>
<protein>
    <submittedName>
        <fullName evidence="9">ABC transporter permease</fullName>
    </submittedName>
</protein>
<keyword evidence="2" id="KW-1003">Cell membrane</keyword>
<feature type="transmembrane region" description="Helical" evidence="6">
    <location>
        <begin position="695"/>
        <end position="717"/>
    </location>
</feature>
<reference evidence="9" key="1">
    <citation type="submission" date="2023-07" db="EMBL/GenBank/DDBJ databases">
        <title>The genome sequence of Rhodocytophaga aerolata KACC 12507.</title>
        <authorList>
            <person name="Zhang X."/>
        </authorList>
    </citation>
    <scope>NUCLEOTIDE SEQUENCE</scope>
    <source>
        <strain evidence="9">KACC 12507</strain>
    </source>
</reference>
<feature type="transmembrane region" description="Helical" evidence="6">
    <location>
        <begin position="778"/>
        <end position="796"/>
    </location>
</feature>
<evidence type="ECO:0000259" key="7">
    <source>
        <dbReference type="Pfam" id="PF02687"/>
    </source>
</evidence>
<comment type="caution">
    <text evidence="9">The sequence shown here is derived from an EMBL/GenBank/DDBJ whole genome shotgun (WGS) entry which is preliminary data.</text>
</comment>
<keyword evidence="4 6" id="KW-1133">Transmembrane helix</keyword>
<name>A0ABT8R6R9_9BACT</name>
<evidence type="ECO:0000256" key="6">
    <source>
        <dbReference type="SAM" id="Phobius"/>
    </source>
</evidence>
<dbReference type="RefSeq" id="WP_302038176.1">
    <property type="nucleotide sequence ID" value="NZ_JAUKPO010000007.1"/>
</dbReference>
<accession>A0ABT8R6R9</accession>
<evidence type="ECO:0000256" key="1">
    <source>
        <dbReference type="ARBA" id="ARBA00004651"/>
    </source>
</evidence>
<dbReference type="EMBL" id="JAUKPO010000007">
    <property type="protein sequence ID" value="MDO1447371.1"/>
    <property type="molecule type" value="Genomic_DNA"/>
</dbReference>
<sequence length="815" mass="91034">MFKNYFTIALRNLARQKGYTLINVAGLATGMACCFLILLFVSHELSYDKFQAKADRIYQLEYEAGFGGNPVKIATAPPPIAPLLKDFFPEVENVARVYFRNASLQAVIPNKTVADKYEEEDFGFADSTLLTILSFDFIAGNAKTALNAPFNIIISDEMAGKYFGNQEALGKTLLFDGRHPMKVSGVFRKYPDNSHIHPHFFANYETMFATSPEGARENLPQNWVISHSYYYILLKPGHSASAVNARFPAFLEKYGNPQLRKDQKFSLVPLLDIHLRSEAQNQVEPIGDITYVYVFIGIALITLLIACINFINLATASSLRRTREVGVRKVLGAYRWQLIWQFLGESMLICLIAFILSLVLVAIGLPFLNEITGRQLSIYDLADWRMLTGFVAVFMLTGLVAGSYPAFFVSGFQSVVSLKGTSLPSKAGGVGLRKVLVVMQFAVSIALIAGALVAFQQLQYLRNRPMGFQKEYTLVVPLFSANLNNIFGGVDPQMRSKTNAFEELIAQNPRIKSSTLSAGTPGNGAIRRGTVPEGFTQEDNLFIAGMPVDYDFLSSYGLELVAGRDFSKEYGTDHLQAFIVNEQAVKQFKWGSPEEAIGKTINREGKDGKVVGVVKDFNYISLQLPIESFIFDVNPSLFNTFSIKIQSDHIPETVAYLERQWNGFFPEKAFTYTFLDEDINQAYTADQRLGRIINYFAFMAIFISGLGLFGLASFTTAQRTKEIGIRKVLGATVPQIVQLLYKDFALLVGIAFLIAIPFAWYAANKWLEDFAFRIDVEWWMFALPGLLVIIIALLTVSWQSIKAALIDPVKSLRNE</sequence>
<feature type="transmembrane region" description="Helical" evidence="6">
    <location>
        <begin position="744"/>
        <end position="763"/>
    </location>
</feature>